<evidence type="ECO:0000313" key="5">
    <source>
        <dbReference type="Proteomes" id="UP000185944"/>
    </source>
</evidence>
<evidence type="ECO:0000256" key="3">
    <source>
        <dbReference type="SAM" id="MobiDB-lite"/>
    </source>
</evidence>
<dbReference type="GO" id="GO:0003735">
    <property type="term" value="F:structural constituent of ribosome"/>
    <property type="evidence" value="ECO:0007669"/>
    <property type="project" value="InterPro"/>
</dbReference>
<accession>A0A177EDS0</accession>
<dbReference type="InterPro" id="IPR012678">
    <property type="entry name" value="Ribosomal_uL23/eL15/eS24_sf"/>
</dbReference>
<comment type="caution">
    <text evidence="4">The sequence shown here is derived from an EMBL/GenBank/DDBJ whole genome shotgun (WGS) entry which is preliminary data.</text>
</comment>
<evidence type="ECO:0000256" key="2">
    <source>
        <dbReference type="ARBA" id="ARBA00023274"/>
    </source>
</evidence>
<proteinExistence type="inferred from homology"/>
<name>A0A177EDS0_9MICR</name>
<dbReference type="GO" id="GO:0005840">
    <property type="term" value="C:ribosome"/>
    <property type="evidence" value="ECO:0007669"/>
    <property type="project" value="UniProtKB-KW"/>
</dbReference>
<keyword evidence="5" id="KW-1185">Reference proteome</keyword>
<dbReference type="InterPro" id="IPR053709">
    <property type="entry name" value="eRP_eS24_sf"/>
</dbReference>
<dbReference type="GO" id="GO:1990904">
    <property type="term" value="C:ribonucleoprotein complex"/>
    <property type="evidence" value="ECO:0007669"/>
    <property type="project" value="UniProtKB-KW"/>
</dbReference>
<feature type="compositionally biased region" description="Basic and acidic residues" evidence="3">
    <location>
        <begin position="97"/>
        <end position="114"/>
    </location>
</feature>
<dbReference type="AlphaFoldDB" id="A0A177EDS0"/>
<dbReference type="Pfam" id="PF01282">
    <property type="entry name" value="Ribosomal_S24e"/>
    <property type="match status" value="1"/>
</dbReference>
<dbReference type="VEuPathDB" id="MicrosporidiaDB:NEDG_01697"/>
<reference evidence="4 5" key="1">
    <citation type="submission" date="2016-02" db="EMBL/GenBank/DDBJ databases">
        <title>Discovery of a natural microsporidian pathogen with a broad tissue tropism in Caenorhabditis elegans.</title>
        <authorList>
            <person name="Luallen R.J."/>
            <person name="Reinke A.W."/>
            <person name="Tong L."/>
            <person name="Botts M.R."/>
            <person name="Felix M.-A."/>
            <person name="Troemel E.R."/>
        </authorList>
    </citation>
    <scope>NUCLEOTIDE SEQUENCE [LARGE SCALE GENOMIC DNA]</scope>
    <source>
        <strain evidence="4 5">JUm2807</strain>
    </source>
</reference>
<keyword evidence="2" id="KW-0687">Ribonucleoprotein</keyword>
<dbReference type="SUPFAM" id="SSF54189">
    <property type="entry name" value="Ribosomal proteins S24e, L23 and L15e"/>
    <property type="match status" value="1"/>
</dbReference>
<sequence length="138" mass="15925">MTNTIKILEKKQNPLLDRMELKLSVYHPRSSTPDKKDIAQILGEQLSAHSDNIIVRNCSTRFGTHITTAAAKVYGKKASLERIEHKFILNRIVKQKGGKEETKLPRKMRKEEKNKNKKIRGTKATFMRKAAKRQERKG</sequence>
<dbReference type="HAMAP" id="MF_00545">
    <property type="entry name" value="Ribosomal_eS24"/>
    <property type="match status" value="1"/>
</dbReference>
<keyword evidence="1 4" id="KW-0689">Ribosomal protein</keyword>
<evidence type="ECO:0000256" key="1">
    <source>
        <dbReference type="ARBA" id="ARBA00022980"/>
    </source>
</evidence>
<dbReference type="OrthoDB" id="5571754at2759"/>
<dbReference type="GO" id="GO:0006412">
    <property type="term" value="P:translation"/>
    <property type="evidence" value="ECO:0007669"/>
    <property type="project" value="InterPro"/>
</dbReference>
<feature type="compositionally biased region" description="Basic residues" evidence="3">
    <location>
        <begin position="129"/>
        <end position="138"/>
    </location>
</feature>
<gene>
    <name evidence="4" type="ORF">NEDG_01697</name>
</gene>
<dbReference type="Proteomes" id="UP000185944">
    <property type="component" value="Unassembled WGS sequence"/>
</dbReference>
<dbReference type="STRING" id="1805483.A0A177EDS0"/>
<evidence type="ECO:0000313" key="4">
    <source>
        <dbReference type="EMBL" id="OAG30114.1"/>
    </source>
</evidence>
<dbReference type="PANTHER" id="PTHR10496">
    <property type="entry name" value="40S RIBOSOMAL PROTEIN S24"/>
    <property type="match status" value="1"/>
</dbReference>
<dbReference type="Gene3D" id="3.30.70.3370">
    <property type="match status" value="1"/>
</dbReference>
<dbReference type="InterPro" id="IPR001976">
    <property type="entry name" value="Ribosomal_eS24"/>
</dbReference>
<organism evidence="4 5">
    <name type="scientific">Nematocida displodere</name>
    <dbReference type="NCBI Taxonomy" id="1805483"/>
    <lineage>
        <taxon>Eukaryota</taxon>
        <taxon>Fungi</taxon>
        <taxon>Fungi incertae sedis</taxon>
        <taxon>Microsporidia</taxon>
        <taxon>Nematocida</taxon>
    </lineage>
</organism>
<dbReference type="EMBL" id="LTDL01000037">
    <property type="protein sequence ID" value="OAG30114.1"/>
    <property type="molecule type" value="Genomic_DNA"/>
</dbReference>
<feature type="region of interest" description="Disordered" evidence="3">
    <location>
        <begin position="97"/>
        <end position="138"/>
    </location>
</feature>
<dbReference type="GeneID" id="93648047"/>
<dbReference type="RefSeq" id="XP_067544589.1">
    <property type="nucleotide sequence ID" value="XM_067689115.1"/>
</dbReference>
<protein>
    <submittedName>
        <fullName evidence="4">Small subunit ribosomal protein S24e</fullName>
    </submittedName>
</protein>